<reference evidence="1" key="1">
    <citation type="submission" date="2020-06" db="EMBL/GenBank/DDBJ databases">
        <authorList>
            <person name="Li T."/>
            <person name="Hu X."/>
            <person name="Zhang T."/>
            <person name="Song X."/>
            <person name="Zhang H."/>
            <person name="Dai N."/>
            <person name="Sheng W."/>
            <person name="Hou X."/>
            <person name="Wei L."/>
        </authorList>
    </citation>
    <scope>NUCLEOTIDE SEQUENCE</scope>
    <source>
        <strain evidence="1">KEN1</strain>
        <tissue evidence="1">Leaf</tissue>
    </source>
</reference>
<gene>
    <name evidence="1" type="ORF">Slati_1357100</name>
</gene>
<reference evidence="1" key="2">
    <citation type="journal article" date="2024" name="Plant">
        <title>Genomic evolution and insights into agronomic trait innovations of Sesamum species.</title>
        <authorList>
            <person name="Miao H."/>
            <person name="Wang L."/>
            <person name="Qu L."/>
            <person name="Liu H."/>
            <person name="Sun Y."/>
            <person name="Le M."/>
            <person name="Wang Q."/>
            <person name="Wei S."/>
            <person name="Zheng Y."/>
            <person name="Lin W."/>
            <person name="Duan Y."/>
            <person name="Cao H."/>
            <person name="Xiong S."/>
            <person name="Wang X."/>
            <person name="Wei L."/>
            <person name="Li C."/>
            <person name="Ma Q."/>
            <person name="Ju M."/>
            <person name="Zhao R."/>
            <person name="Li G."/>
            <person name="Mu C."/>
            <person name="Tian Q."/>
            <person name="Mei H."/>
            <person name="Zhang T."/>
            <person name="Gao T."/>
            <person name="Zhang H."/>
        </authorList>
    </citation>
    <scope>NUCLEOTIDE SEQUENCE</scope>
    <source>
        <strain evidence="1">KEN1</strain>
    </source>
</reference>
<protein>
    <submittedName>
        <fullName evidence="1">Uncharacterized protein</fullName>
    </submittedName>
</protein>
<accession>A0AAW2XI27</accession>
<proteinExistence type="predicted"/>
<name>A0AAW2XI27_9LAMI</name>
<organism evidence="1">
    <name type="scientific">Sesamum latifolium</name>
    <dbReference type="NCBI Taxonomy" id="2727402"/>
    <lineage>
        <taxon>Eukaryota</taxon>
        <taxon>Viridiplantae</taxon>
        <taxon>Streptophyta</taxon>
        <taxon>Embryophyta</taxon>
        <taxon>Tracheophyta</taxon>
        <taxon>Spermatophyta</taxon>
        <taxon>Magnoliopsida</taxon>
        <taxon>eudicotyledons</taxon>
        <taxon>Gunneridae</taxon>
        <taxon>Pentapetalae</taxon>
        <taxon>asterids</taxon>
        <taxon>lamiids</taxon>
        <taxon>Lamiales</taxon>
        <taxon>Pedaliaceae</taxon>
        <taxon>Sesamum</taxon>
    </lineage>
</organism>
<evidence type="ECO:0000313" key="1">
    <source>
        <dbReference type="EMBL" id="KAL0453790.1"/>
    </source>
</evidence>
<comment type="caution">
    <text evidence="1">The sequence shown here is derived from an EMBL/GenBank/DDBJ whole genome shotgun (WGS) entry which is preliminary data.</text>
</comment>
<dbReference type="AlphaFoldDB" id="A0AAW2XI27"/>
<dbReference type="EMBL" id="JACGWN010000004">
    <property type="protein sequence ID" value="KAL0453790.1"/>
    <property type="molecule type" value="Genomic_DNA"/>
</dbReference>
<sequence>MDSNPLCSLSHTTPNTHTNLHVISPTPLTAVDGDDVTEDVDDDLLLLDTGSGHQNPMDEALKTRIQQEFNFLEFYSLTTRVIDNGGRASMDVLLQLKSRWIEKFGDNGSHNPSTSVHDGFCPVSSHQLTPYRLPPPILRSARRIPCLPTIE</sequence>